<protein>
    <recommendedName>
        <fullName evidence="3">DUF4190 domain-containing protein</fullName>
    </recommendedName>
</protein>
<feature type="domain" description="DUF4190" evidence="3">
    <location>
        <begin position="51"/>
        <end position="111"/>
    </location>
</feature>
<organism evidence="4 5">
    <name type="scientific">Agromyces atrinae</name>
    <dbReference type="NCBI Taxonomy" id="592376"/>
    <lineage>
        <taxon>Bacteria</taxon>
        <taxon>Bacillati</taxon>
        <taxon>Actinomycetota</taxon>
        <taxon>Actinomycetes</taxon>
        <taxon>Micrococcales</taxon>
        <taxon>Microbacteriaceae</taxon>
        <taxon>Agromyces</taxon>
    </lineage>
</organism>
<evidence type="ECO:0000313" key="5">
    <source>
        <dbReference type="Proteomes" id="UP000581087"/>
    </source>
</evidence>
<accession>A0A852SKC6</accession>
<comment type="caution">
    <text evidence="4">The sequence shown here is derived from an EMBL/GenBank/DDBJ whole genome shotgun (WGS) entry which is preliminary data.</text>
</comment>
<evidence type="ECO:0000313" key="4">
    <source>
        <dbReference type="EMBL" id="NYD66837.1"/>
    </source>
</evidence>
<keyword evidence="2" id="KW-0812">Transmembrane</keyword>
<dbReference type="RefSeq" id="WP_241830733.1">
    <property type="nucleotide sequence ID" value="NZ_JACCBI010000001.1"/>
</dbReference>
<feature type="compositionally biased region" description="Low complexity" evidence="1">
    <location>
        <begin position="7"/>
        <end position="20"/>
    </location>
</feature>
<name>A0A852SKC6_9MICO</name>
<proteinExistence type="predicted"/>
<evidence type="ECO:0000256" key="1">
    <source>
        <dbReference type="SAM" id="MobiDB-lite"/>
    </source>
</evidence>
<dbReference type="EMBL" id="JACCBI010000001">
    <property type="protein sequence ID" value="NYD66837.1"/>
    <property type="molecule type" value="Genomic_DNA"/>
</dbReference>
<dbReference type="AlphaFoldDB" id="A0A852SKC6"/>
<evidence type="ECO:0000256" key="2">
    <source>
        <dbReference type="SAM" id="Phobius"/>
    </source>
</evidence>
<gene>
    <name evidence="4" type="ORF">BJ972_001356</name>
</gene>
<keyword evidence="2" id="KW-1133">Transmembrane helix</keyword>
<feature type="region of interest" description="Disordered" evidence="1">
    <location>
        <begin position="1"/>
        <end position="20"/>
    </location>
</feature>
<reference evidence="4 5" key="1">
    <citation type="submission" date="2020-07" db="EMBL/GenBank/DDBJ databases">
        <title>Sequencing the genomes of 1000 actinobacteria strains.</title>
        <authorList>
            <person name="Klenk H.-P."/>
        </authorList>
    </citation>
    <scope>NUCLEOTIDE SEQUENCE [LARGE SCALE GENOMIC DNA]</scope>
    <source>
        <strain evidence="4 5">DSM 23870</strain>
    </source>
</reference>
<dbReference type="Proteomes" id="UP000581087">
    <property type="component" value="Unassembled WGS sequence"/>
</dbReference>
<feature type="transmembrane region" description="Helical" evidence="2">
    <location>
        <begin position="51"/>
        <end position="74"/>
    </location>
</feature>
<evidence type="ECO:0000259" key="3">
    <source>
        <dbReference type="Pfam" id="PF13828"/>
    </source>
</evidence>
<feature type="transmembrane region" description="Helical" evidence="2">
    <location>
        <begin position="95"/>
        <end position="122"/>
    </location>
</feature>
<dbReference type="InterPro" id="IPR025241">
    <property type="entry name" value="DUF4190"/>
</dbReference>
<dbReference type="Pfam" id="PF13828">
    <property type="entry name" value="DUF4190"/>
    <property type="match status" value="1"/>
</dbReference>
<keyword evidence="2" id="KW-0472">Membrane</keyword>
<sequence length="132" mass="13201">MTDSNLPQGDQPAASAQPAAPAYGSGYPGAAYGAGLPGADYRNAPGKTNTLAIVSIVASLVGLFTGIGFLVGLITGHISLSQIKKTGELGRGMALAGTIIGWIGVALSIIAIVLFVIFFSFLAANGAVTSTY</sequence>